<feature type="compositionally biased region" description="Acidic residues" evidence="4">
    <location>
        <begin position="959"/>
        <end position="970"/>
    </location>
</feature>
<feature type="compositionally biased region" description="Basic and acidic residues" evidence="4">
    <location>
        <begin position="1027"/>
        <end position="1056"/>
    </location>
</feature>
<dbReference type="PROSITE" id="PS00139">
    <property type="entry name" value="THIOL_PROTEASE_CYS"/>
    <property type="match status" value="1"/>
</dbReference>
<feature type="region of interest" description="Disordered" evidence="4">
    <location>
        <begin position="605"/>
        <end position="881"/>
    </location>
</feature>
<reference evidence="6" key="1">
    <citation type="submission" date="2018-03" db="EMBL/GenBank/DDBJ databases">
        <authorList>
            <person name="Guldener U."/>
        </authorList>
    </citation>
    <scope>NUCLEOTIDE SEQUENCE</scope>
</reference>
<feature type="active site" evidence="2 3">
    <location>
        <position position="386"/>
    </location>
</feature>
<dbReference type="InterPro" id="IPR038765">
    <property type="entry name" value="Papain-like_cys_pep_sf"/>
</dbReference>
<comment type="similarity">
    <text evidence="1">Belongs to the peptidase C2 family.</text>
</comment>
<evidence type="ECO:0000259" key="5">
    <source>
        <dbReference type="PROSITE" id="PS50203"/>
    </source>
</evidence>
<dbReference type="SUPFAM" id="SSF54001">
    <property type="entry name" value="Cysteine proteinases"/>
    <property type="match status" value="1"/>
</dbReference>
<evidence type="ECO:0000256" key="1">
    <source>
        <dbReference type="ARBA" id="ARBA00007623"/>
    </source>
</evidence>
<dbReference type="SMART" id="SM00230">
    <property type="entry name" value="CysPc"/>
    <property type="match status" value="1"/>
</dbReference>
<evidence type="ECO:0000256" key="2">
    <source>
        <dbReference type="PIRSR" id="PIRSR622684-1"/>
    </source>
</evidence>
<evidence type="ECO:0000256" key="3">
    <source>
        <dbReference type="PROSITE-ProRule" id="PRU00239"/>
    </source>
</evidence>
<dbReference type="PANTHER" id="PTHR10183">
    <property type="entry name" value="CALPAIN"/>
    <property type="match status" value="1"/>
</dbReference>
<comment type="caution">
    <text evidence="6">The sequence shown here is derived from an EMBL/GenBank/DDBJ whole genome shotgun (WGS) entry which is preliminary data.</text>
</comment>
<feature type="compositionally biased region" description="Basic and acidic residues" evidence="4">
    <location>
        <begin position="672"/>
        <end position="681"/>
    </location>
</feature>
<dbReference type="Proteomes" id="UP001187682">
    <property type="component" value="Unassembled WGS sequence"/>
</dbReference>
<feature type="region of interest" description="Disordered" evidence="4">
    <location>
        <begin position="914"/>
        <end position="1056"/>
    </location>
</feature>
<dbReference type="GO" id="GO:0004198">
    <property type="term" value="F:calcium-dependent cysteine-type endopeptidase activity"/>
    <property type="evidence" value="ECO:0007669"/>
    <property type="project" value="InterPro"/>
</dbReference>
<feature type="region of interest" description="Disordered" evidence="4">
    <location>
        <begin position="1"/>
        <end position="54"/>
    </location>
</feature>
<keyword evidence="3" id="KW-0645">Protease</keyword>
<dbReference type="AlphaFoldDB" id="A0AAE8MWS9"/>
<dbReference type="PROSITE" id="PS50203">
    <property type="entry name" value="CALPAIN_CAT"/>
    <property type="match status" value="1"/>
</dbReference>
<sequence>MHGYSSSEESEDPKRPRPLPASTTTTDAKKRKKKKPTSQQAINRIWKKHQTRKPTTTLAVLPFDPVLPPAGPGRGNEASAAGYARAAEECSRKVKKIIKECRRVNMRYRDPGWDLDWDMKMEKGNCLNYLGGSTFDVSYPPLSSANLPKSVKRVHEIFEKPTFLETITSAEAIQGSLGNCWAIAALSALADVEDGIKRLCVEYDTRVGIYGFVFYRDGEWVYSIIDDKLYLTSPDWDSPSLQRQLLTQIDREDIEQHYRKTYQAGSKALFFGRNKDQNETWLPLLEKAYTKAHGDYASMIGGWIGECIEDLTGGVTTELLSSDILDIDAFWDDELSKVNKEFMFGCSTGLLDGGHGNRDGITEGHAYVIMDAKTLKSGQRLLKLRNPWGKLRKGVWEGAYADGSKEWTAEVQKELGHTFGSDSVFWIPYEDMLSKYQHLDRTRLFREDNWRCCQRWIGVDVPWKPDYHEKFHMRLTKDSPLVLVLSQLDKRYFKGLEGQYRFRLHFRVHQVGRPGAEDYIVRSHGNYLMTRSVSIEIPDMPAGEYTVFLLVTADRYTSRPSIEDVVKRECKARVANEKLAQVGLAYDLAHSKAHSHLEKVKEMRMVADREKASTSRKKERRKQWEKRSTDRSIKKKQKEKNEAKKARLQAERAAKQEEQKVEASSDSEENVEEVKSEEKASTEGQGKPADKPTESEQKTAEDRPTEDKPAEDKPSESGEKTGTDDKPADDKSDDAPAEDKSDDKSTEARPAQSVDKDAEPNKSKDALGNAQPSDLKIEEAKEAVTEKDNKSKPEAKPAASTEPSEPTSKGKDKDAKKASKASEKVAPSPPADAADYSSDSPVEDWEAIYSSDDFVRKPRLHPIPDVTADDRYPTDDEKLPDPWNAVCVVGFKVYSKDDDLELRVIMEGGALEEAGMGQKGERDLDNAQQNAAGVRAEKTEELAPYDPIVVKEEAVTTQTEDEDGDDESDGDNGVKAKRAKNKRVKVVEKTDLKGESIEDKKGYEATESKAQDEEVPEEEIPSDTTPEDNKKDEVSDSKPSDADLLKEKEEDMKKKEEFIKKWEEELKKKEEEIRKREADMKKRAEKVEKKEKQDDDEFVDCEESSSSSSGMDTPESTPSLEQKEILG</sequence>
<accession>A0AAE8MWS9</accession>
<dbReference type="InterPro" id="IPR001300">
    <property type="entry name" value="Peptidase_C2_calpain_cat"/>
</dbReference>
<feature type="compositionally biased region" description="Basic and acidic residues" evidence="4">
    <location>
        <begin position="1069"/>
        <end position="1093"/>
    </location>
</feature>
<dbReference type="InterPro" id="IPR022684">
    <property type="entry name" value="Calpain_cysteine_protease"/>
</dbReference>
<feature type="compositionally biased region" description="Low complexity" evidence="4">
    <location>
        <begin position="831"/>
        <end position="840"/>
    </location>
</feature>
<feature type="domain" description="Calpain catalytic" evidence="5">
    <location>
        <begin position="152"/>
        <end position="445"/>
    </location>
</feature>
<evidence type="ECO:0000313" key="7">
    <source>
        <dbReference type="Proteomes" id="UP001187682"/>
    </source>
</evidence>
<evidence type="ECO:0000256" key="4">
    <source>
        <dbReference type="SAM" id="MobiDB-lite"/>
    </source>
</evidence>
<dbReference type="Pfam" id="PF00648">
    <property type="entry name" value="Peptidase_C2"/>
    <property type="match status" value="1"/>
</dbReference>
<keyword evidence="3" id="KW-0378">Hydrolase</keyword>
<feature type="compositionally biased region" description="Basic and acidic residues" evidence="4">
    <location>
        <begin position="639"/>
        <end position="663"/>
    </location>
</feature>
<dbReference type="Gene3D" id="3.90.70.10">
    <property type="entry name" value="Cysteine proteinases"/>
    <property type="match status" value="1"/>
</dbReference>
<feature type="compositionally biased region" description="Basic and acidic residues" evidence="4">
    <location>
        <begin position="754"/>
        <end position="765"/>
    </location>
</feature>
<feature type="compositionally biased region" description="Basic residues" evidence="4">
    <location>
        <begin position="975"/>
        <end position="984"/>
    </location>
</feature>
<feature type="active site" evidence="2 3">
    <location>
        <position position="365"/>
    </location>
</feature>
<gene>
    <name evidence="6" type="ORF">DNG_03746</name>
</gene>
<feature type="active site" evidence="2 3">
    <location>
        <position position="180"/>
    </location>
</feature>
<feature type="compositionally biased region" description="Basic and acidic residues" evidence="4">
    <location>
        <begin position="688"/>
        <end position="747"/>
    </location>
</feature>
<keyword evidence="7" id="KW-1185">Reference proteome</keyword>
<feature type="compositionally biased region" description="Basic and acidic residues" evidence="4">
    <location>
        <begin position="868"/>
        <end position="880"/>
    </location>
</feature>
<feature type="compositionally biased region" description="Acidic residues" evidence="4">
    <location>
        <begin position="1094"/>
        <end position="1103"/>
    </location>
</feature>
<dbReference type="InterPro" id="IPR000169">
    <property type="entry name" value="Pept_cys_AS"/>
</dbReference>
<proteinExistence type="inferred from homology"/>
<feature type="compositionally biased region" description="Basic and acidic residues" evidence="4">
    <location>
        <begin position="808"/>
        <end position="823"/>
    </location>
</feature>
<organism evidence="6 7">
    <name type="scientific">Cephalotrichum gorgonifer</name>
    <dbReference type="NCBI Taxonomy" id="2041049"/>
    <lineage>
        <taxon>Eukaryota</taxon>
        <taxon>Fungi</taxon>
        <taxon>Dikarya</taxon>
        <taxon>Ascomycota</taxon>
        <taxon>Pezizomycotina</taxon>
        <taxon>Sordariomycetes</taxon>
        <taxon>Hypocreomycetidae</taxon>
        <taxon>Microascales</taxon>
        <taxon>Microascaceae</taxon>
        <taxon>Cephalotrichum</taxon>
    </lineage>
</organism>
<protein>
    <submittedName>
        <fullName evidence="6">Related to calpain-like protein</fullName>
    </submittedName>
</protein>
<name>A0AAE8MWS9_9PEZI</name>
<feature type="compositionally biased region" description="Low complexity" evidence="4">
    <location>
        <begin position="1104"/>
        <end position="1116"/>
    </location>
</feature>
<dbReference type="EMBL" id="ONZQ02000004">
    <property type="protein sequence ID" value="SPO00997.1"/>
    <property type="molecule type" value="Genomic_DNA"/>
</dbReference>
<feature type="region of interest" description="Disordered" evidence="4">
    <location>
        <begin position="1069"/>
        <end position="1127"/>
    </location>
</feature>
<dbReference type="PANTHER" id="PTHR10183:SF397">
    <property type="entry name" value="CALPAIN CATALYTIC DOMAIN-CONTAINING PROTEIN"/>
    <property type="match status" value="1"/>
</dbReference>
<feature type="compositionally biased region" description="Basic and acidic residues" evidence="4">
    <location>
        <begin position="985"/>
        <end position="1012"/>
    </location>
</feature>
<dbReference type="GO" id="GO:0006508">
    <property type="term" value="P:proteolysis"/>
    <property type="evidence" value="ECO:0007669"/>
    <property type="project" value="UniProtKB-KW"/>
</dbReference>
<feature type="compositionally biased region" description="Basic residues" evidence="4">
    <location>
        <begin position="614"/>
        <end position="624"/>
    </location>
</feature>
<evidence type="ECO:0000313" key="6">
    <source>
        <dbReference type="EMBL" id="SPO00997.1"/>
    </source>
</evidence>
<keyword evidence="3" id="KW-0788">Thiol protease</keyword>
<feature type="compositionally biased region" description="Basic and acidic residues" evidence="4">
    <location>
        <begin position="775"/>
        <end position="795"/>
    </location>
</feature>